<accession>A0A511X7L2</accession>
<dbReference type="InterPro" id="IPR005119">
    <property type="entry name" value="LysR_subst-bd"/>
</dbReference>
<dbReference type="InterPro" id="IPR036390">
    <property type="entry name" value="WH_DNA-bd_sf"/>
</dbReference>
<sequence length="286" mass="31923">MKAAALRLGVSTAAVSKSCIEIEELLGAKLFERLGGALEPTELCARVLTACRRIDAELIALNEDIVHMGKSLRGTVSIGFQAPALHTRLPNWCATVKREHPYLTLRCEYGMRATLLSELEANRLDMLLIDLHEIDVHPRFACEPLTTEFCVVVDEDKNLRFSDVLRRWPEYVNRIWVLPVQGMAMRGRFDSLLKSRGLALPRRIIEVNSPIAAAEIGAAAEALMFVPASMLTHPHNLAVTLDDAFFQSEMFMTMGVAWLSDTRMTPSARFVFDAILADRPMEALQS</sequence>
<dbReference type="GO" id="GO:0003677">
    <property type="term" value="F:DNA binding"/>
    <property type="evidence" value="ECO:0007669"/>
    <property type="project" value="UniProtKB-KW"/>
</dbReference>
<dbReference type="Proteomes" id="UP000321635">
    <property type="component" value="Unassembled WGS sequence"/>
</dbReference>
<dbReference type="InterPro" id="IPR050950">
    <property type="entry name" value="HTH-type_LysR_regulators"/>
</dbReference>
<dbReference type="PANTHER" id="PTHR30419">
    <property type="entry name" value="HTH-TYPE TRANSCRIPTIONAL REGULATOR YBHD"/>
    <property type="match status" value="1"/>
</dbReference>
<dbReference type="AlphaFoldDB" id="A0A511X7L2"/>
<gene>
    <name evidence="6" type="ORF">ANI02nite_08120</name>
</gene>
<evidence type="ECO:0000256" key="2">
    <source>
        <dbReference type="ARBA" id="ARBA00023015"/>
    </source>
</evidence>
<dbReference type="PANTHER" id="PTHR30419:SF8">
    <property type="entry name" value="NITROGEN ASSIMILATION TRANSCRIPTIONAL ACTIVATOR-RELATED"/>
    <property type="match status" value="1"/>
</dbReference>
<evidence type="ECO:0000259" key="5">
    <source>
        <dbReference type="PROSITE" id="PS50931"/>
    </source>
</evidence>
<dbReference type="InterPro" id="IPR036388">
    <property type="entry name" value="WH-like_DNA-bd_sf"/>
</dbReference>
<dbReference type="PROSITE" id="PS50931">
    <property type="entry name" value="HTH_LYSR"/>
    <property type="match status" value="1"/>
</dbReference>
<dbReference type="InterPro" id="IPR000847">
    <property type="entry name" value="LysR_HTH_N"/>
</dbReference>
<evidence type="ECO:0000256" key="3">
    <source>
        <dbReference type="ARBA" id="ARBA00023125"/>
    </source>
</evidence>
<dbReference type="Pfam" id="PF00126">
    <property type="entry name" value="HTH_1"/>
    <property type="match status" value="1"/>
</dbReference>
<keyword evidence="4" id="KW-0804">Transcription</keyword>
<keyword evidence="7" id="KW-1185">Reference proteome</keyword>
<proteinExistence type="inferred from homology"/>
<comment type="similarity">
    <text evidence="1">Belongs to the LysR transcriptional regulatory family.</text>
</comment>
<keyword evidence="2" id="KW-0805">Transcription regulation</keyword>
<dbReference type="SUPFAM" id="SSF46785">
    <property type="entry name" value="Winged helix' DNA-binding domain"/>
    <property type="match status" value="1"/>
</dbReference>
<evidence type="ECO:0000313" key="6">
    <source>
        <dbReference type="EMBL" id="GEN58928.1"/>
    </source>
</evidence>
<dbReference type="GO" id="GO:0005829">
    <property type="term" value="C:cytosol"/>
    <property type="evidence" value="ECO:0007669"/>
    <property type="project" value="TreeGrafter"/>
</dbReference>
<reference evidence="6 7" key="1">
    <citation type="submission" date="2019-07" db="EMBL/GenBank/DDBJ databases">
        <title>Whole genome shotgun sequence of Acetobacter nitrogenifigens NBRC 105050.</title>
        <authorList>
            <person name="Hosoyama A."/>
            <person name="Uohara A."/>
            <person name="Ohji S."/>
            <person name="Ichikawa N."/>
        </authorList>
    </citation>
    <scope>NUCLEOTIDE SEQUENCE [LARGE SCALE GENOMIC DNA]</scope>
    <source>
        <strain evidence="6 7">NBRC 105050</strain>
    </source>
</reference>
<dbReference type="Pfam" id="PF03466">
    <property type="entry name" value="LysR_substrate"/>
    <property type="match status" value="1"/>
</dbReference>
<organism evidence="6 7">
    <name type="scientific">Acetobacter nitrogenifigens DSM 23921 = NBRC 105050</name>
    <dbReference type="NCBI Taxonomy" id="1120919"/>
    <lineage>
        <taxon>Bacteria</taxon>
        <taxon>Pseudomonadati</taxon>
        <taxon>Pseudomonadota</taxon>
        <taxon>Alphaproteobacteria</taxon>
        <taxon>Acetobacterales</taxon>
        <taxon>Acetobacteraceae</taxon>
        <taxon>Acetobacter</taxon>
    </lineage>
</organism>
<dbReference type="Gene3D" id="3.40.190.10">
    <property type="entry name" value="Periplasmic binding protein-like II"/>
    <property type="match status" value="2"/>
</dbReference>
<evidence type="ECO:0000256" key="4">
    <source>
        <dbReference type="ARBA" id="ARBA00023163"/>
    </source>
</evidence>
<evidence type="ECO:0000256" key="1">
    <source>
        <dbReference type="ARBA" id="ARBA00009437"/>
    </source>
</evidence>
<dbReference type="EMBL" id="BJYF01000003">
    <property type="protein sequence ID" value="GEN58928.1"/>
    <property type="molecule type" value="Genomic_DNA"/>
</dbReference>
<comment type="caution">
    <text evidence="6">The sequence shown here is derived from an EMBL/GenBank/DDBJ whole genome shotgun (WGS) entry which is preliminary data.</text>
</comment>
<dbReference type="SUPFAM" id="SSF53850">
    <property type="entry name" value="Periplasmic binding protein-like II"/>
    <property type="match status" value="1"/>
</dbReference>
<dbReference type="Gene3D" id="1.10.10.10">
    <property type="entry name" value="Winged helix-like DNA-binding domain superfamily/Winged helix DNA-binding domain"/>
    <property type="match status" value="1"/>
</dbReference>
<keyword evidence="3" id="KW-0238">DNA-binding</keyword>
<dbReference type="GO" id="GO:0003700">
    <property type="term" value="F:DNA-binding transcription factor activity"/>
    <property type="evidence" value="ECO:0007669"/>
    <property type="project" value="InterPro"/>
</dbReference>
<evidence type="ECO:0000313" key="7">
    <source>
        <dbReference type="Proteomes" id="UP000321635"/>
    </source>
</evidence>
<name>A0A511X7L2_9PROT</name>
<protein>
    <recommendedName>
        <fullName evidence="5">HTH lysR-type domain-containing protein</fullName>
    </recommendedName>
</protein>
<feature type="domain" description="HTH lysR-type" evidence="5">
    <location>
        <begin position="1"/>
        <end position="41"/>
    </location>
</feature>
<dbReference type="STRING" id="1120919.GCA_000429165_00832"/>